<reference evidence="2 3" key="1">
    <citation type="submission" date="2014-03" db="EMBL/GenBank/DDBJ databases">
        <title>Whole genome sequence of Novosphingobium resinovorum KF1.</title>
        <authorList>
            <person name="Gan H.M."/>
            <person name="Gan H.Y."/>
            <person name="Chew T.H."/>
            <person name="Savka M.A."/>
        </authorList>
    </citation>
    <scope>NUCLEOTIDE SEQUENCE [LARGE SCALE GENOMIC DNA]</scope>
    <source>
        <strain evidence="2 3">KF1</strain>
    </source>
</reference>
<dbReference type="AlphaFoldDB" id="A0A031JX28"/>
<dbReference type="Proteomes" id="UP000024329">
    <property type="component" value="Unassembled WGS sequence"/>
</dbReference>
<geneLocation type="plasmid" evidence="1 4">
    <name>pSA3</name>
</geneLocation>
<dbReference type="EMBL" id="CP017078">
    <property type="protein sequence ID" value="AOR81138.1"/>
    <property type="molecule type" value="Genomic_DNA"/>
</dbReference>
<dbReference type="EMBL" id="JFYZ01000014">
    <property type="protein sequence ID" value="EZP80917.1"/>
    <property type="molecule type" value="Genomic_DNA"/>
</dbReference>
<organism evidence="2 3">
    <name type="scientific">Novosphingobium resinovorum</name>
    <dbReference type="NCBI Taxonomy" id="158500"/>
    <lineage>
        <taxon>Bacteria</taxon>
        <taxon>Pseudomonadati</taxon>
        <taxon>Pseudomonadota</taxon>
        <taxon>Alphaproteobacteria</taxon>
        <taxon>Sphingomonadales</taxon>
        <taxon>Sphingomonadaceae</taxon>
        <taxon>Novosphingobium</taxon>
    </lineage>
</organism>
<evidence type="ECO:0000313" key="2">
    <source>
        <dbReference type="EMBL" id="EZP80917.1"/>
    </source>
</evidence>
<dbReference type="InterPro" id="IPR025961">
    <property type="entry name" value="Metal_resist"/>
</dbReference>
<sequence>MRDRRRLLLLVLVTFAAAIAGVVIGRVYVVPVRPVENELHELLHRDLKLNSAQHSRLETIEKNYAIRRQALEAELRADNARLAEAIEAEHGYGPQVATAVDRSHQAMGALQKETLEHIFAMRAVLRPDQTDKFDDAVVKALTAKSE</sequence>
<proteinExistence type="predicted"/>
<gene>
    <name evidence="1" type="ORF">BES08_30130</name>
    <name evidence="2" type="ORF">BV97_02971</name>
</gene>
<dbReference type="RefSeq" id="WP_007683368.1">
    <property type="nucleotide sequence ID" value="NZ_CP017078.1"/>
</dbReference>
<accession>A0A031JX28</accession>
<dbReference type="Proteomes" id="UP000094626">
    <property type="component" value="Plasmid pSA3"/>
</dbReference>
<dbReference type="PATRIC" id="fig|158500.4.peg.3043"/>
<evidence type="ECO:0000313" key="1">
    <source>
        <dbReference type="EMBL" id="AOR81138.1"/>
    </source>
</evidence>
<protein>
    <submittedName>
        <fullName evidence="2">Heavy metal resistance protein</fullName>
    </submittedName>
</protein>
<reference evidence="4" key="3">
    <citation type="journal article" date="2017" name="J. Biotechnol.">
        <title>Complete genome sequence of Novosphingobium resinovorum SA1, a versatile xenobiotic-degrading bacterium capable of utilizing sulfanilic acid.</title>
        <authorList>
            <person name="Hegedus B."/>
            <person name="Kos P.B."/>
            <person name="Balint B."/>
            <person name="Maroti G."/>
            <person name="Gan H.M."/>
            <person name="Perei K."/>
            <person name="Rakhely G."/>
        </authorList>
    </citation>
    <scope>NUCLEOTIDE SEQUENCE [LARGE SCALE GENOMIC DNA]</scope>
    <source>
        <strain evidence="4">SA1</strain>
    </source>
</reference>
<evidence type="ECO:0000313" key="3">
    <source>
        <dbReference type="Proteomes" id="UP000024329"/>
    </source>
</evidence>
<keyword evidence="4" id="KW-1185">Reference proteome</keyword>
<dbReference type="eggNOG" id="COG3678">
    <property type="taxonomic scope" value="Bacteria"/>
</dbReference>
<name>A0A031JX28_9SPHN</name>
<keyword evidence="1" id="KW-0614">Plasmid</keyword>
<dbReference type="Gene3D" id="1.20.120.1490">
    <property type="match status" value="1"/>
</dbReference>
<reference evidence="1" key="2">
    <citation type="submission" date="2016-08" db="EMBL/GenBank/DDBJ databases">
        <authorList>
            <person name="Seilhamer J.J."/>
        </authorList>
    </citation>
    <scope>NUCLEOTIDE SEQUENCE [LARGE SCALE GENOMIC DNA]</scope>
    <source>
        <strain evidence="1">SA1</strain>
        <plasmid evidence="1">pSA3</plasmid>
    </source>
</reference>
<dbReference type="KEGG" id="nre:BES08_30130"/>
<evidence type="ECO:0000313" key="4">
    <source>
        <dbReference type="Proteomes" id="UP000094626"/>
    </source>
</evidence>
<dbReference type="OrthoDB" id="7450844at2"/>
<dbReference type="Pfam" id="PF13801">
    <property type="entry name" value="Metal_resist"/>
    <property type="match status" value="1"/>
</dbReference>